<proteinExistence type="predicted"/>
<evidence type="ECO:0000256" key="1">
    <source>
        <dbReference type="SAM" id="MobiDB-lite"/>
    </source>
</evidence>
<keyword evidence="2" id="KW-0812">Transmembrane</keyword>
<feature type="compositionally biased region" description="Basic and acidic residues" evidence="1">
    <location>
        <begin position="9"/>
        <end position="25"/>
    </location>
</feature>
<evidence type="ECO:0000313" key="3">
    <source>
        <dbReference type="EMBL" id="MFC7234141.1"/>
    </source>
</evidence>
<keyword evidence="4" id="KW-1185">Reference proteome</keyword>
<evidence type="ECO:0000313" key="4">
    <source>
        <dbReference type="Proteomes" id="UP001596398"/>
    </source>
</evidence>
<feature type="transmembrane region" description="Helical" evidence="2">
    <location>
        <begin position="63"/>
        <end position="82"/>
    </location>
</feature>
<feature type="region of interest" description="Disordered" evidence="1">
    <location>
        <begin position="1"/>
        <end position="25"/>
    </location>
</feature>
<reference evidence="3 4" key="1">
    <citation type="journal article" date="2019" name="Int. J. Syst. Evol. Microbiol.">
        <title>The Global Catalogue of Microorganisms (GCM) 10K type strain sequencing project: providing services to taxonomists for standard genome sequencing and annotation.</title>
        <authorList>
            <consortium name="The Broad Institute Genomics Platform"/>
            <consortium name="The Broad Institute Genome Sequencing Center for Infectious Disease"/>
            <person name="Wu L."/>
            <person name="Ma J."/>
        </authorList>
    </citation>
    <scope>NUCLEOTIDE SEQUENCE [LARGE SCALE GENOMIC DNA]</scope>
    <source>
        <strain evidence="3 4">DT85</strain>
    </source>
</reference>
<comment type="caution">
    <text evidence="3">The sequence shown here is derived from an EMBL/GenBank/DDBJ whole genome shotgun (WGS) entry which is preliminary data.</text>
</comment>
<name>A0ABD5ZL46_9EURY</name>
<dbReference type="AlphaFoldDB" id="A0ABD5ZL46"/>
<dbReference type="EMBL" id="JBHTAP010000001">
    <property type="protein sequence ID" value="MFC7234141.1"/>
    <property type="molecule type" value="Genomic_DNA"/>
</dbReference>
<dbReference type="GeneID" id="79265805"/>
<protein>
    <submittedName>
        <fullName evidence="3">Uncharacterized protein</fullName>
    </submittedName>
</protein>
<dbReference type="Proteomes" id="UP001596398">
    <property type="component" value="Unassembled WGS sequence"/>
</dbReference>
<keyword evidence="2" id="KW-1133">Transmembrane helix</keyword>
<accession>A0ABD5ZL46</accession>
<dbReference type="RefSeq" id="WP_276235140.1">
    <property type="nucleotide sequence ID" value="NZ_CP119802.1"/>
</dbReference>
<feature type="transmembrane region" description="Helical" evidence="2">
    <location>
        <begin position="33"/>
        <end position="51"/>
    </location>
</feature>
<sequence>MSGRTGSEATRERANVRTDDTHTVTDDDRNRRLQALLFLPVVVAAAWTVYASYDPGEVRSGTVLPAFLLMAVGYVVTARLAARFG</sequence>
<evidence type="ECO:0000256" key="2">
    <source>
        <dbReference type="SAM" id="Phobius"/>
    </source>
</evidence>
<keyword evidence="2" id="KW-0472">Membrane</keyword>
<gene>
    <name evidence="3" type="ORF">ACFQJ4_02300</name>
</gene>
<organism evidence="3 4">
    <name type="scientific">Halosegnis marinus</name>
    <dbReference type="NCBI Taxonomy" id="3034023"/>
    <lineage>
        <taxon>Archaea</taxon>
        <taxon>Methanobacteriati</taxon>
        <taxon>Methanobacteriota</taxon>
        <taxon>Stenosarchaea group</taxon>
        <taxon>Halobacteria</taxon>
        <taxon>Halobacteriales</taxon>
        <taxon>Natronomonadaceae</taxon>
        <taxon>Halosegnis</taxon>
    </lineage>
</organism>